<evidence type="ECO:0000256" key="2">
    <source>
        <dbReference type="ARBA" id="ARBA00023002"/>
    </source>
</evidence>
<dbReference type="PANTHER" id="PTHR42806">
    <property type="entry name" value="GLYCINE CLEAVAGE SYSTEM P-PROTEIN"/>
    <property type="match status" value="1"/>
</dbReference>
<dbReference type="GO" id="GO:0004375">
    <property type="term" value="F:glycine dehydrogenase (decarboxylating) activity"/>
    <property type="evidence" value="ECO:0007669"/>
    <property type="project" value="UniProtKB-EC"/>
</dbReference>
<dbReference type="HAMAP" id="MF_00712">
    <property type="entry name" value="GcvPA"/>
    <property type="match status" value="1"/>
</dbReference>
<comment type="caution">
    <text evidence="6">The sequence shown here is derived from an EMBL/GenBank/DDBJ whole genome shotgun (WGS) entry which is preliminary data.</text>
</comment>
<dbReference type="InterPro" id="IPR020581">
    <property type="entry name" value="GDC_P"/>
</dbReference>
<dbReference type="InterPro" id="IPR015424">
    <property type="entry name" value="PyrdxlP-dep_Trfase"/>
</dbReference>
<dbReference type="InterPro" id="IPR023010">
    <property type="entry name" value="GcvPA"/>
</dbReference>
<organism evidence="6 7">
    <name type="scientific">Anaerosporomusa subterranea</name>
    <dbReference type="NCBI Taxonomy" id="1794912"/>
    <lineage>
        <taxon>Bacteria</taxon>
        <taxon>Bacillati</taxon>
        <taxon>Bacillota</taxon>
        <taxon>Negativicutes</taxon>
        <taxon>Acetonemataceae</taxon>
        <taxon>Anaerosporomusa</taxon>
    </lineage>
</organism>
<dbReference type="PIRSF" id="PIRSF006815">
    <property type="entry name" value="GcvPA"/>
    <property type="match status" value="1"/>
</dbReference>
<name>A0A154BPP2_ANASB</name>
<dbReference type="SUPFAM" id="SSF53383">
    <property type="entry name" value="PLP-dependent transferases"/>
    <property type="match status" value="1"/>
</dbReference>
<comment type="catalytic activity">
    <reaction evidence="3 4">
        <text>N(6)-[(R)-lipoyl]-L-lysyl-[glycine-cleavage complex H protein] + glycine + H(+) = N(6)-[(R)-S(8)-aminomethyldihydrolipoyl]-L-lysyl-[glycine-cleavage complex H protein] + CO2</text>
        <dbReference type="Rhea" id="RHEA:24304"/>
        <dbReference type="Rhea" id="RHEA-COMP:10494"/>
        <dbReference type="Rhea" id="RHEA-COMP:10495"/>
        <dbReference type="ChEBI" id="CHEBI:15378"/>
        <dbReference type="ChEBI" id="CHEBI:16526"/>
        <dbReference type="ChEBI" id="CHEBI:57305"/>
        <dbReference type="ChEBI" id="CHEBI:83099"/>
        <dbReference type="ChEBI" id="CHEBI:83143"/>
        <dbReference type="EC" id="1.4.4.2"/>
    </reaction>
</comment>
<dbReference type="STRING" id="1794912.AXX12_11770"/>
<comment type="subunit">
    <text evidence="4">The glycine cleavage system is composed of four proteins: P, T, L and H. In this organism, the P 'protein' is a heterodimer of two subunits.</text>
</comment>
<reference evidence="6 7" key="1">
    <citation type="submission" date="2016-02" db="EMBL/GenBank/DDBJ databases">
        <title>Anaerosporomusa subterraneum gen. nov., sp. nov., a spore-forming obligate anaerobe isolated from saprolite.</title>
        <authorList>
            <person name="Choi J.K."/>
            <person name="Shah M."/>
            <person name="Yee N."/>
        </authorList>
    </citation>
    <scope>NUCLEOTIDE SEQUENCE [LARGE SCALE GENOMIC DNA]</scope>
    <source>
        <strain evidence="6 7">RU4</strain>
    </source>
</reference>
<dbReference type="CDD" id="cd00613">
    <property type="entry name" value="GDC-P"/>
    <property type="match status" value="1"/>
</dbReference>
<protein>
    <recommendedName>
        <fullName evidence="4">Probable glycine dehydrogenase (decarboxylating) subunit 1</fullName>
        <ecNumber evidence="4">1.4.4.2</ecNumber>
    </recommendedName>
    <alternativeName>
        <fullName evidence="4">Glycine cleavage system P-protein subunit 1</fullName>
    </alternativeName>
    <alternativeName>
        <fullName evidence="4">Glycine decarboxylase subunit 1</fullName>
    </alternativeName>
    <alternativeName>
        <fullName evidence="4">Glycine dehydrogenase (aminomethyl-transferring) subunit 1</fullName>
    </alternativeName>
</protein>
<dbReference type="InterPro" id="IPR015422">
    <property type="entry name" value="PyrdxlP-dep_Trfase_small"/>
</dbReference>
<accession>A0A154BPP2</accession>
<evidence type="ECO:0000256" key="4">
    <source>
        <dbReference type="HAMAP-Rule" id="MF_00712"/>
    </source>
</evidence>
<dbReference type="GO" id="GO:0019464">
    <property type="term" value="P:glycine decarboxylation via glycine cleavage system"/>
    <property type="evidence" value="ECO:0007669"/>
    <property type="project" value="UniProtKB-UniRule"/>
</dbReference>
<comment type="function">
    <text evidence="1 4">The glycine cleavage system catalyzes the degradation of glycine. The P protein binds the alpha-amino group of glycine through its pyridoxal phosphate cofactor; CO(2) is released and the remaining methylamine moiety is then transferred to the lipoamide cofactor of the H protein.</text>
</comment>
<dbReference type="OrthoDB" id="9771867at2"/>
<evidence type="ECO:0000313" key="7">
    <source>
        <dbReference type="Proteomes" id="UP000076268"/>
    </source>
</evidence>
<comment type="similarity">
    <text evidence="4">Belongs to the GcvP family. N-terminal subunit subfamily.</text>
</comment>
<dbReference type="NCBIfam" id="NF001696">
    <property type="entry name" value="PRK00451.1"/>
    <property type="match status" value="1"/>
</dbReference>
<keyword evidence="7" id="KW-1185">Reference proteome</keyword>
<dbReference type="PANTHER" id="PTHR42806:SF1">
    <property type="entry name" value="GLYCINE DEHYDROGENASE (DECARBOXYLATING)"/>
    <property type="match status" value="1"/>
</dbReference>
<feature type="domain" description="Glycine cleavage system P-protein N-terminal" evidence="5">
    <location>
        <begin position="4"/>
        <end position="442"/>
    </location>
</feature>
<dbReference type="EMBL" id="LSGP01000020">
    <property type="protein sequence ID" value="KYZ75865.1"/>
    <property type="molecule type" value="Genomic_DNA"/>
</dbReference>
<dbReference type="Gene3D" id="3.40.640.10">
    <property type="entry name" value="Type I PLP-dependent aspartate aminotransferase-like (Major domain)"/>
    <property type="match status" value="1"/>
</dbReference>
<dbReference type="Proteomes" id="UP000076268">
    <property type="component" value="Unassembled WGS sequence"/>
</dbReference>
<dbReference type="InterPro" id="IPR015421">
    <property type="entry name" value="PyrdxlP-dep_Trfase_major"/>
</dbReference>
<gene>
    <name evidence="4" type="primary">gcvPA</name>
    <name evidence="6" type="ORF">AXX12_11770</name>
</gene>
<evidence type="ECO:0000256" key="1">
    <source>
        <dbReference type="ARBA" id="ARBA00003788"/>
    </source>
</evidence>
<dbReference type="Gene3D" id="3.90.1150.10">
    <property type="entry name" value="Aspartate Aminotransferase, domain 1"/>
    <property type="match status" value="1"/>
</dbReference>
<sequence length="448" mass="48487">MGWSYLPHTDNDRKAMLAAIGVAATDDLFQDVPANLRLNRPLDLPPALSEPELIKNLQALAKANISMEDAVCFLGAGAYDHFIPSVIDHIIRRSEFYTAYTQYQPEIAQGYLQALWEFQSLICEITGMAVANASMYDGGTAVAEAAMMACAASGRNKVITAAAVHPHYRNILESYGLDRGFISSEAGFVDGVTDRDQLEKMLDDSTAAVIIQSPNFFGSIEDIKTLAQIAHARGAYLITVVDPISLGLLESPGALGVDIVVGEGQGLGLALAYGGPYLGFFAATEKLMRKLPGRIVGQTQDHAGNRGFVLTLQAREQHIRREKATSNICSNQALCALTAAIYLSTVGKQGFREVASQCVQKANYAYRELQKLNGCEVVFSAPFFKEFVVRLSKPVAKVNKALRAKGIVGGLDLGSYYPGMDNCMLLCVTEKRSKAEIDRLVSEMGAIL</sequence>
<evidence type="ECO:0000259" key="5">
    <source>
        <dbReference type="Pfam" id="PF02347"/>
    </source>
</evidence>
<dbReference type="AlphaFoldDB" id="A0A154BPP2"/>
<dbReference type="EC" id="1.4.4.2" evidence="4"/>
<evidence type="ECO:0000256" key="3">
    <source>
        <dbReference type="ARBA" id="ARBA00049026"/>
    </source>
</evidence>
<dbReference type="Pfam" id="PF02347">
    <property type="entry name" value="GDC-P"/>
    <property type="match status" value="1"/>
</dbReference>
<evidence type="ECO:0000313" key="6">
    <source>
        <dbReference type="EMBL" id="KYZ75865.1"/>
    </source>
</evidence>
<dbReference type="GO" id="GO:0009116">
    <property type="term" value="P:nucleoside metabolic process"/>
    <property type="evidence" value="ECO:0007669"/>
    <property type="project" value="InterPro"/>
</dbReference>
<keyword evidence="2 4" id="KW-0560">Oxidoreductase</keyword>
<dbReference type="InterPro" id="IPR049315">
    <property type="entry name" value="GDC-P_N"/>
</dbReference>
<proteinExistence type="inferred from homology"/>
<dbReference type="RefSeq" id="WP_066243774.1">
    <property type="nucleotide sequence ID" value="NZ_LSGP01000020.1"/>
</dbReference>